<reference evidence="1" key="1">
    <citation type="submission" date="2014-09" db="EMBL/GenBank/DDBJ databases">
        <authorList>
            <person name="Magalhaes I.L.F."/>
            <person name="Oliveira U."/>
            <person name="Santos F.R."/>
            <person name="Vidigal T.H.D.A."/>
            <person name="Brescovit A.D."/>
            <person name="Santos A.J."/>
        </authorList>
    </citation>
    <scope>NUCLEOTIDE SEQUENCE</scope>
    <source>
        <tissue evidence="1">Shoot tissue taken approximately 20 cm above the soil surface</tissue>
    </source>
</reference>
<organism evidence="1">
    <name type="scientific">Arundo donax</name>
    <name type="common">Giant reed</name>
    <name type="synonym">Donax arundinaceus</name>
    <dbReference type="NCBI Taxonomy" id="35708"/>
    <lineage>
        <taxon>Eukaryota</taxon>
        <taxon>Viridiplantae</taxon>
        <taxon>Streptophyta</taxon>
        <taxon>Embryophyta</taxon>
        <taxon>Tracheophyta</taxon>
        <taxon>Spermatophyta</taxon>
        <taxon>Magnoliopsida</taxon>
        <taxon>Liliopsida</taxon>
        <taxon>Poales</taxon>
        <taxon>Poaceae</taxon>
        <taxon>PACMAD clade</taxon>
        <taxon>Arundinoideae</taxon>
        <taxon>Arundineae</taxon>
        <taxon>Arundo</taxon>
    </lineage>
</organism>
<protein>
    <submittedName>
        <fullName evidence="1">Uncharacterized protein</fullName>
    </submittedName>
</protein>
<name>A0A0A9BP13_ARUDO</name>
<accession>A0A0A9BP13</accession>
<dbReference type="AlphaFoldDB" id="A0A0A9BP13"/>
<sequence length="63" mass="7415">MLFIKVLPNIIVCQDQQKSACLHLLNFDNILLSPYSIRWSNLWFGCSWILLEQNNHLVPNFLV</sequence>
<evidence type="ECO:0000313" key="1">
    <source>
        <dbReference type="EMBL" id="JAD61022.1"/>
    </source>
</evidence>
<proteinExistence type="predicted"/>
<reference evidence="1" key="2">
    <citation type="journal article" date="2015" name="Data Brief">
        <title>Shoot transcriptome of the giant reed, Arundo donax.</title>
        <authorList>
            <person name="Barrero R.A."/>
            <person name="Guerrero F.D."/>
            <person name="Moolhuijzen P."/>
            <person name="Goolsby J.A."/>
            <person name="Tidwell J."/>
            <person name="Bellgard S.E."/>
            <person name="Bellgard M.I."/>
        </authorList>
    </citation>
    <scope>NUCLEOTIDE SEQUENCE</scope>
    <source>
        <tissue evidence="1">Shoot tissue taken approximately 20 cm above the soil surface</tissue>
    </source>
</reference>
<dbReference type="EMBL" id="GBRH01236873">
    <property type="protein sequence ID" value="JAD61022.1"/>
    <property type="molecule type" value="Transcribed_RNA"/>
</dbReference>